<dbReference type="GeneID" id="70135926"/>
<dbReference type="OrthoDB" id="10601446at2759"/>
<evidence type="ECO:0000256" key="1">
    <source>
        <dbReference type="SAM" id="MobiDB-lite"/>
    </source>
</evidence>
<dbReference type="Proteomes" id="UP000758603">
    <property type="component" value="Unassembled WGS sequence"/>
</dbReference>
<reference evidence="2" key="1">
    <citation type="journal article" date="2021" name="Nat. Commun.">
        <title>Genetic determinants of endophytism in the Arabidopsis root mycobiome.</title>
        <authorList>
            <person name="Mesny F."/>
            <person name="Miyauchi S."/>
            <person name="Thiergart T."/>
            <person name="Pickel B."/>
            <person name="Atanasova L."/>
            <person name="Karlsson M."/>
            <person name="Huettel B."/>
            <person name="Barry K.W."/>
            <person name="Haridas S."/>
            <person name="Chen C."/>
            <person name="Bauer D."/>
            <person name="Andreopoulos W."/>
            <person name="Pangilinan J."/>
            <person name="LaButti K."/>
            <person name="Riley R."/>
            <person name="Lipzen A."/>
            <person name="Clum A."/>
            <person name="Drula E."/>
            <person name="Henrissat B."/>
            <person name="Kohler A."/>
            <person name="Grigoriev I.V."/>
            <person name="Martin F.M."/>
            <person name="Hacquard S."/>
        </authorList>
    </citation>
    <scope>NUCLEOTIDE SEQUENCE</scope>
    <source>
        <strain evidence="2">MPI-SDFR-AT-0073</strain>
    </source>
</reference>
<accession>A0A9P8UMR1</accession>
<keyword evidence="3" id="KW-1185">Reference proteome</keyword>
<feature type="compositionally biased region" description="Low complexity" evidence="1">
    <location>
        <begin position="14"/>
        <end position="23"/>
    </location>
</feature>
<dbReference type="EMBL" id="JAGPXC010000003">
    <property type="protein sequence ID" value="KAH6655005.1"/>
    <property type="molecule type" value="Genomic_DNA"/>
</dbReference>
<dbReference type="AlphaFoldDB" id="A0A9P8UMR1"/>
<feature type="compositionally biased region" description="Basic residues" evidence="1">
    <location>
        <begin position="51"/>
        <end position="82"/>
    </location>
</feature>
<comment type="caution">
    <text evidence="2">The sequence shown here is derived from an EMBL/GenBank/DDBJ whole genome shotgun (WGS) entry which is preliminary data.</text>
</comment>
<proteinExistence type="predicted"/>
<protein>
    <submittedName>
        <fullName evidence="2">Uncharacterized protein</fullName>
    </submittedName>
</protein>
<evidence type="ECO:0000313" key="2">
    <source>
        <dbReference type="EMBL" id="KAH6655005.1"/>
    </source>
</evidence>
<name>A0A9P8UMR1_9PEZI</name>
<sequence length="292" mass="31867">MPRNRGRVRGDNQGGQPNFNNNNNDDDDWSPRGSHNPKGARVWKSAGHGGRSQHHRPQQQQHHQRHNSNKTPRWKWPRHHQHNHGDADSTDPDSDSDVSDLDQEQLPAAENNVFSLLLPPSTAKGRGLPPRTCWRPDCERAKKDLTSVRRRDRRLHRALVHGLQGIGQGLVDFIYGGEDGHLGYNDAESMDWTPEPTVTLIVAAASCPEPATPPLRSGLGLGVHHSVSPAAQQQLPTVQVGAQHGWVPNLGIDGCGQWQGLGHGHAVAAGESHGPQAGVHVINSIPLQPGEE</sequence>
<organism evidence="2 3">
    <name type="scientific">Truncatella angustata</name>
    <dbReference type="NCBI Taxonomy" id="152316"/>
    <lineage>
        <taxon>Eukaryota</taxon>
        <taxon>Fungi</taxon>
        <taxon>Dikarya</taxon>
        <taxon>Ascomycota</taxon>
        <taxon>Pezizomycotina</taxon>
        <taxon>Sordariomycetes</taxon>
        <taxon>Xylariomycetidae</taxon>
        <taxon>Amphisphaeriales</taxon>
        <taxon>Sporocadaceae</taxon>
        <taxon>Truncatella</taxon>
    </lineage>
</organism>
<feature type="region of interest" description="Disordered" evidence="1">
    <location>
        <begin position="1"/>
        <end position="101"/>
    </location>
</feature>
<dbReference type="RefSeq" id="XP_045959270.1">
    <property type="nucleotide sequence ID" value="XM_046107035.1"/>
</dbReference>
<feature type="compositionally biased region" description="Acidic residues" evidence="1">
    <location>
        <begin position="88"/>
        <end position="101"/>
    </location>
</feature>
<gene>
    <name evidence="2" type="ORF">BKA67DRAFT_656970</name>
</gene>
<evidence type="ECO:0000313" key="3">
    <source>
        <dbReference type="Proteomes" id="UP000758603"/>
    </source>
</evidence>